<feature type="compositionally biased region" description="Basic and acidic residues" evidence="1">
    <location>
        <begin position="157"/>
        <end position="177"/>
    </location>
</feature>
<feature type="compositionally biased region" description="Polar residues" evidence="1">
    <location>
        <begin position="669"/>
        <end position="684"/>
    </location>
</feature>
<feature type="compositionally biased region" description="Basic and acidic residues" evidence="1">
    <location>
        <begin position="758"/>
        <end position="769"/>
    </location>
</feature>
<gene>
    <name evidence="3" type="ORF">HJC23_011280</name>
</gene>
<feature type="compositionally biased region" description="Basic and acidic residues" evidence="1">
    <location>
        <begin position="655"/>
        <end position="668"/>
    </location>
</feature>
<evidence type="ECO:0000313" key="4">
    <source>
        <dbReference type="Proteomes" id="UP001516023"/>
    </source>
</evidence>
<proteinExistence type="predicted"/>
<feature type="region of interest" description="Disordered" evidence="1">
    <location>
        <begin position="594"/>
        <end position="810"/>
    </location>
</feature>
<name>A0ABD3QVV0_9STRA</name>
<evidence type="ECO:0000256" key="2">
    <source>
        <dbReference type="SAM" id="SignalP"/>
    </source>
</evidence>
<feature type="compositionally biased region" description="Basic and acidic residues" evidence="1">
    <location>
        <begin position="380"/>
        <end position="389"/>
    </location>
</feature>
<feature type="region of interest" description="Disordered" evidence="1">
    <location>
        <begin position="150"/>
        <end position="240"/>
    </location>
</feature>
<comment type="caution">
    <text evidence="3">The sequence shown here is derived from an EMBL/GenBank/DDBJ whole genome shotgun (WGS) entry which is preliminary data.</text>
</comment>
<feature type="compositionally biased region" description="Polar residues" evidence="1">
    <location>
        <begin position="394"/>
        <end position="425"/>
    </location>
</feature>
<feature type="compositionally biased region" description="Basic and acidic residues" evidence="1">
    <location>
        <begin position="363"/>
        <end position="372"/>
    </location>
</feature>
<sequence>MVHSILRVSTSCLLLLAWFHNEVLVTNASSFRSANAHSPISTRIGLGTSVAFLSPTNRVRRHTHSHWTYGQSRATCRSISNQRTPSNRVLSGFLSNNDQYEQGEDANNEQESNLKRIYHQVQQDDADWYYSTLSKFLGDDAVLDKPINVLDGDKDDEGVRSIDSEDDRSASFDHETLTYDQKTSGTTRDKVDRPVTSASVNDNSSRDIAETPLRTKESIQNQDTASNDEYDGYHPSAVGDIDDISNRQVESKKVDTVEKANSPKASRIVQLRNKYTKQSETIAELSKLINMGYTQSDILLLRPRVLELIVEDSIPKPRRGMPDRWLRDVYEDLDDEDADWEVEVVSDDSTVLKGDDDGDGIDSPDKVQRSGKVDASYNPDDLREKEAVNERPTAPSSDENVSESWGPFSSSRIASKVNNDEQNNIDMKEGRDFKGQQDEVGTGPASFRRSADRQQRLQPTMADNDDIEPRRLKNRRTSPSRRSYYEEEEDVTYQKPNRPQSPRAREGDRREPRTRRRRELVIDRDGDGDDNDPPPNKFWMDLPTFRDFLRTEARLRLKILGPDWKESVLDESRWRFDLYKRWLFLLDDGVGENPLYTYGDRPSQPRPRRPRSSRRERSYESPTLREPPIRTRQGRSGSVVREQEPYSETEDDDTREGSLREDRPEEFSSQRGVPQSRSNGNGSRETIHNESSRDYGKVARRPARRGEVGRRSMADNERERARYGEVEDREMLQPRGGSEGGRDDWPSRRPSSSRPSSSRREQPDLKNFNDLEQYLQRSSESVSNERRDEHDDAPRRRKRSSNDVLNERIQ</sequence>
<dbReference type="Proteomes" id="UP001516023">
    <property type="component" value="Unassembled WGS sequence"/>
</dbReference>
<accession>A0ABD3QVV0</accession>
<feature type="signal peptide" evidence="2">
    <location>
        <begin position="1"/>
        <end position="28"/>
    </location>
</feature>
<feature type="compositionally biased region" description="Basic and acidic residues" evidence="1">
    <location>
        <begin position="783"/>
        <end position="794"/>
    </location>
</feature>
<dbReference type="AlphaFoldDB" id="A0ABD3QVV0"/>
<keyword evidence="4" id="KW-1185">Reference proteome</keyword>
<keyword evidence="2" id="KW-0732">Signal</keyword>
<evidence type="ECO:0000313" key="3">
    <source>
        <dbReference type="EMBL" id="KAL3804352.1"/>
    </source>
</evidence>
<feature type="region of interest" description="Disordered" evidence="1">
    <location>
        <begin position="345"/>
        <end position="538"/>
    </location>
</feature>
<feature type="compositionally biased region" description="Acidic residues" evidence="1">
    <location>
        <begin position="645"/>
        <end position="654"/>
    </location>
</feature>
<evidence type="ECO:0000256" key="1">
    <source>
        <dbReference type="SAM" id="MobiDB-lite"/>
    </source>
</evidence>
<organism evidence="3 4">
    <name type="scientific">Cyclotella cryptica</name>
    <dbReference type="NCBI Taxonomy" id="29204"/>
    <lineage>
        <taxon>Eukaryota</taxon>
        <taxon>Sar</taxon>
        <taxon>Stramenopiles</taxon>
        <taxon>Ochrophyta</taxon>
        <taxon>Bacillariophyta</taxon>
        <taxon>Coscinodiscophyceae</taxon>
        <taxon>Thalassiosirophycidae</taxon>
        <taxon>Stephanodiscales</taxon>
        <taxon>Stephanodiscaceae</taxon>
        <taxon>Cyclotella</taxon>
    </lineage>
</organism>
<protein>
    <submittedName>
        <fullName evidence="3">Uncharacterized protein</fullName>
    </submittedName>
</protein>
<feature type="compositionally biased region" description="Basic and acidic residues" evidence="1">
    <location>
        <begin position="685"/>
        <end position="697"/>
    </location>
</feature>
<feature type="compositionally biased region" description="Polar residues" evidence="1">
    <location>
        <begin position="218"/>
        <end position="227"/>
    </location>
</feature>
<dbReference type="EMBL" id="JABMIG020000008">
    <property type="protein sequence ID" value="KAL3804352.1"/>
    <property type="molecule type" value="Genomic_DNA"/>
</dbReference>
<feature type="chain" id="PRO_5044824356" evidence="2">
    <location>
        <begin position="29"/>
        <end position="810"/>
    </location>
</feature>
<feature type="compositionally biased region" description="Basic and acidic residues" evidence="1">
    <location>
        <begin position="704"/>
        <end position="732"/>
    </location>
</feature>
<reference evidence="3 4" key="1">
    <citation type="journal article" date="2020" name="G3 (Bethesda)">
        <title>Improved Reference Genome for Cyclotella cryptica CCMP332, a Model for Cell Wall Morphogenesis, Salinity Adaptation, and Lipid Production in Diatoms (Bacillariophyta).</title>
        <authorList>
            <person name="Roberts W.R."/>
            <person name="Downey K.M."/>
            <person name="Ruck E.C."/>
            <person name="Traller J.C."/>
            <person name="Alverson A.J."/>
        </authorList>
    </citation>
    <scope>NUCLEOTIDE SEQUENCE [LARGE SCALE GENOMIC DNA]</scope>
    <source>
        <strain evidence="3 4">CCMP332</strain>
    </source>
</reference>
<feature type="compositionally biased region" description="Basic and acidic residues" evidence="1">
    <location>
        <begin position="426"/>
        <end position="437"/>
    </location>
</feature>
<feature type="compositionally biased region" description="Basic and acidic residues" evidence="1">
    <location>
        <begin position="204"/>
        <end position="217"/>
    </location>
</feature>